<dbReference type="Proteomes" id="UP000076837">
    <property type="component" value="Unassembled WGS sequence"/>
</dbReference>
<accession>A0A163CRF9</accession>
<feature type="compositionally biased region" description="Low complexity" evidence="1">
    <location>
        <begin position="657"/>
        <end position="686"/>
    </location>
</feature>
<comment type="caution">
    <text evidence="2">The sequence shown here is derived from an EMBL/GenBank/DDBJ whole genome shotgun (WGS) entry which is preliminary data.</text>
</comment>
<keyword evidence="3" id="KW-1185">Reference proteome</keyword>
<protein>
    <submittedName>
        <fullName evidence="2">Uncharacterized protein</fullName>
    </submittedName>
</protein>
<feature type="compositionally biased region" description="Basic and acidic residues" evidence="1">
    <location>
        <begin position="689"/>
        <end position="713"/>
    </location>
</feature>
<name>A0A163CRF9_DIDRA</name>
<feature type="region of interest" description="Disordered" evidence="1">
    <location>
        <begin position="616"/>
        <end position="645"/>
    </location>
</feature>
<feature type="compositionally biased region" description="Pro residues" evidence="1">
    <location>
        <begin position="102"/>
        <end position="111"/>
    </location>
</feature>
<evidence type="ECO:0000313" key="2">
    <source>
        <dbReference type="EMBL" id="KZM22642.1"/>
    </source>
</evidence>
<sequence>MDIGSFYAPSAERHRMQSGPQASDNSNPKPKARPGDTRKAMVDNKGWRKKIGGKPKELPPINTTSDETAVTLPLELPAAVDSTERRRHGWRKTMAASRPATPITPAPPTPTPEDIEDTRSERTDDSAPRRDSKPKPIRYTSLFTTHKEEPSGPDFAEPWSVDAPPSHDQRAYVDPVVVMECIHSHLCKNYMVPVPLEYNSGLFQIFDDYRKLRSQKERLDMRERKMLDDSCKLKDQWFEAEGCYEAEIHRLELLIARGITGSTRLMKARQGTVVDRKREHRKIISTDRYLPQYLHMSPTKIDEEIKLKSHQVLLNRPTSLSGRMTALSRQLTHTGLSELPVGTPPRPDRESALSRKVKSELNMTDLHYAGSSDTLSNSVTYSSTLPMDPAPEEVTSDESLLLKDIVECDAFIALKELGVLVARRKGLDVSYFVNGLMSLLTSRSSMKTDTDPRAHECETHSPAAKGYNNVSADDSTPRPPLRMPRSGSQQPLDQGRPRHFSFEPGDDQMRDVEAGFKTYDSLSQTDSTDSETTSSSAASRVFAGVLQTNDNLIPLSSSSGTDVPTPSMIPSPVQTTARVRRENSTSSLRSIFVKNIKDDRHSSRTSVQTAFREAPCANASVRSKSKSSSNHNLRAAESPLGSKERLDSLANRHSTAALAAARAAEGKSNNSSQSNTRSSVVTSSSQKLHTAEQRRSENSGPRTRNDARKSEVE</sequence>
<feature type="compositionally biased region" description="Basic and acidic residues" evidence="1">
    <location>
        <begin position="446"/>
        <end position="459"/>
    </location>
</feature>
<gene>
    <name evidence="2" type="ORF">ST47_g6193</name>
</gene>
<dbReference type="STRING" id="5454.A0A163CRF9"/>
<dbReference type="AlphaFoldDB" id="A0A163CRF9"/>
<proteinExistence type="predicted"/>
<feature type="region of interest" description="Disordered" evidence="1">
    <location>
        <begin position="657"/>
        <end position="713"/>
    </location>
</feature>
<organism evidence="2 3">
    <name type="scientific">Didymella rabiei</name>
    <name type="common">Chickpea ascochyta blight fungus</name>
    <name type="synonym">Mycosphaerella rabiei</name>
    <dbReference type="NCBI Taxonomy" id="5454"/>
    <lineage>
        <taxon>Eukaryota</taxon>
        <taxon>Fungi</taxon>
        <taxon>Dikarya</taxon>
        <taxon>Ascomycota</taxon>
        <taxon>Pezizomycotina</taxon>
        <taxon>Dothideomycetes</taxon>
        <taxon>Pleosporomycetidae</taxon>
        <taxon>Pleosporales</taxon>
        <taxon>Pleosporineae</taxon>
        <taxon>Didymellaceae</taxon>
        <taxon>Ascochyta</taxon>
    </lineage>
</organism>
<dbReference type="OrthoDB" id="5430717at2759"/>
<reference evidence="2 3" key="1">
    <citation type="journal article" date="2016" name="Sci. Rep.">
        <title>Draft genome sequencing and secretome analysis of fungal phytopathogen Ascochyta rabiei provides insight into the necrotrophic effector repertoire.</title>
        <authorList>
            <person name="Verma S."/>
            <person name="Gazara R.K."/>
            <person name="Nizam S."/>
            <person name="Parween S."/>
            <person name="Chattopadhyay D."/>
            <person name="Verma P.K."/>
        </authorList>
    </citation>
    <scope>NUCLEOTIDE SEQUENCE [LARGE SCALE GENOMIC DNA]</scope>
    <source>
        <strain evidence="2 3">ArDII</strain>
    </source>
</reference>
<evidence type="ECO:0000256" key="1">
    <source>
        <dbReference type="SAM" id="MobiDB-lite"/>
    </source>
</evidence>
<feature type="compositionally biased region" description="Polar residues" evidence="1">
    <location>
        <begin position="18"/>
        <end position="28"/>
    </location>
</feature>
<evidence type="ECO:0000313" key="3">
    <source>
        <dbReference type="Proteomes" id="UP000076837"/>
    </source>
</evidence>
<feature type="region of interest" description="Disordered" evidence="1">
    <location>
        <begin position="444"/>
        <end position="508"/>
    </location>
</feature>
<feature type="compositionally biased region" description="Basic and acidic residues" evidence="1">
    <location>
        <begin position="33"/>
        <end position="46"/>
    </location>
</feature>
<feature type="compositionally biased region" description="Basic and acidic residues" evidence="1">
    <location>
        <begin position="117"/>
        <end position="134"/>
    </location>
</feature>
<feature type="region of interest" description="Disordered" evidence="1">
    <location>
        <begin position="1"/>
        <end position="166"/>
    </location>
</feature>
<dbReference type="EMBL" id="JYNV01000212">
    <property type="protein sequence ID" value="KZM22642.1"/>
    <property type="molecule type" value="Genomic_DNA"/>
</dbReference>